<proteinExistence type="predicted"/>
<evidence type="ECO:0000313" key="3">
    <source>
        <dbReference type="RefSeq" id="XP_002132999.2"/>
    </source>
</evidence>
<protein>
    <submittedName>
        <fullName evidence="3">Uncharacterized protein</fullName>
    </submittedName>
</protein>
<dbReference type="KEGG" id="dpo:6902454"/>
<gene>
    <name evidence="3" type="primary">LOC6902454</name>
</gene>
<dbReference type="AlphaFoldDB" id="A0A6I8UXZ6"/>
<evidence type="ECO:0000256" key="1">
    <source>
        <dbReference type="SAM" id="MobiDB-lite"/>
    </source>
</evidence>
<reference evidence="3" key="1">
    <citation type="submission" date="2025-08" db="UniProtKB">
        <authorList>
            <consortium name="RefSeq"/>
        </authorList>
    </citation>
    <scope>IDENTIFICATION</scope>
    <source>
        <strain evidence="3">MV-25-SWS-2005</strain>
        <tissue evidence="3">Whole body</tissue>
    </source>
</reference>
<keyword evidence="2" id="KW-1185">Reference proteome</keyword>
<evidence type="ECO:0000313" key="2">
    <source>
        <dbReference type="Proteomes" id="UP000001819"/>
    </source>
</evidence>
<dbReference type="ExpressionAtlas" id="A0A6I8UXZ6">
    <property type="expression patterns" value="baseline"/>
</dbReference>
<organism evidence="2 3">
    <name type="scientific">Drosophila pseudoobscura pseudoobscura</name>
    <name type="common">Fruit fly</name>
    <dbReference type="NCBI Taxonomy" id="46245"/>
    <lineage>
        <taxon>Eukaryota</taxon>
        <taxon>Metazoa</taxon>
        <taxon>Ecdysozoa</taxon>
        <taxon>Arthropoda</taxon>
        <taxon>Hexapoda</taxon>
        <taxon>Insecta</taxon>
        <taxon>Pterygota</taxon>
        <taxon>Neoptera</taxon>
        <taxon>Endopterygota</taxon>
        <taxon>Diptera</taxon>
        <taxon>Brachycera</taxon>
        <taxon>Muscomorpha</taxon>
        <taxon>Ephydroidea</taxon>
        <taxon>Drosophilidae</taxon>
        <taxon>Drosophila</taxon>
        <taxon>Sophophora</taxon>
    </lineage>
</organism>
<dbReference type="RefSeq" id="XP_002132999.2">
    <property type="nucleotide sequence ID" value="XM_002132963.3"/>
</dbReference>
<dbReference type="InParanoid" id="A0A6I8UXZ6"/>
<name>A0A6I8UXZ6_DROPS</name>
<accession>A0A6I8UXZ6</accession>
<sequence>MANARKGTKPRKPRSSVAARRVKKPNPVRLRSLGDLKESEMIKVKSALHAAANLASKEAKLKENLNLISPDEDFLPDDIESVQSESEDKIQNRVDIATKLLGFVESEDTTPRSLSEFLARCGTKGIDQEKTDDGNICQICGLSKK</sequence>
<feature type="compositionally biased region" description="Basic residues" evidence="1">
    <location>
        <begin position="1"/>
        <end position="26"/>
    </location>
</feature>
<feature type="region of interest" description="Disordered" evidence="1">
    <location>
        <begin position="1"/>
        <end position="27"/>
    </location>
</feature>
<dbReference type="Proteomes" id="UP000001819">
    <property type="component" value="Chromosome 4"/>
</dbReference>